<accession>A0A2J4JKP9</accession>
<evidence type="ECO:0000313" key="2">
    <source>
        <dbReference type="Proteomes" id="UP000221015"/>
    </source>
</evidence>
<reference evidence="1 2" key="1">
    <citation type="journal article" date="2017" name="Front. Microbiol.">
        <title>New Insights into the Diversity of the Genus Faecalibacterium.</title>
        <authorList>
            <person name="Benevides L."/>
            <person name="Burman S."/>
            <person name="Martin R."/>
            <person name="Robert V."/>
            <person name="Thomas M."/>
            <person name="Miquel S."/>
            <person name="Chain F."/>
            <person name="Sokol H."/>
            <person name="Bermudez-Humaran L.G."/>
            <person name="Morrison M."/>
            <person name="Langella P."/>
            <person name="Azevedo V.A."/>
            <person name="Chatel J.M."/>
            <person name="Soares S."/>
        </authorList>
    </citation>
    <scope>NUCLEOTIDE SEQUENCE [LARGE SCALE GENOMIC DNA]</scope>
    <source>
        <strain evidence="1 2">CNCM I 4542</strain>
    </source>
</reference>
<gene>
    <name evidence="1" type="ORF">CGS50_014325</name>
</gene>
<dbReference type="AlphaFoldDB" id="A0A2J4JKP9"/>
<protein>
    <submittedName>
        <fullName evidence="1">Uncharacterized protein</fullName>
    </submittedName>
</protein>
<dbReference type="EMBL" id="NMTS02000102">
    <property type="protein sequence ID" value="PLK28428.1"/>
    <property type="molecule type" value="Genomic_DNA"/>
</dbReference>
<evidence type="ECO:0000313" key="1">
    <source>
        <dbReference type="EMBL" id="PLK28428.1"/>
    </source>
</evidence>
<name>A0A2J4JKP9_9FIRM</name>
<sequence length="95" mass="11408">MSIALQKNVVPYEEAERYYTLLTYLEQNVNRRLFKSDRAELIKVFNVRDKYRLQKTIGVLNQYLIENNIMYELQSDQTGRNEGRKTYWVIVPKGE</sequence>
<dbReference type="Proteomes" id="UP000221015">
    <property type="component" value="Unassembled WGS sequence"/>
</dbReference>
<organism evidence="1 2">
    <name type="scientific">Faecalibacterium prausnitzii</name>
    <dbReference type="NCBI Taxonomy" id="853"/>
    <lineage>
        <taxon>Bacteria</taxon>
        <taxon>Bacillati</taxon>
        <taxon>Bacillota</taxon>
        <taxon>Clostridia</taxon>
        <taxon>Eubacteriales</taxon>
        <taxon>Oscillospiraceae</taxon>
        <taxon>Faecalibacterium</taxon>
    </lineage>
</organism>
<proteinExistence type="predicted"/>
<comment type="caution">
    <text evidence="1">The sequence shown here is derived from an EMBL/GenBank/DDBJ whole genome shotgun (WGS) entry which is preliminary data.</text>
</comment>